<dbReference type="Gene3D" id="3.20.20.380">
    <property type="entry name" value="Copper homeostasis (CutC) domain"/>
    <property type="match status" value="1"/>
</dbReference>
<sequence>MAIDMPELPVEICIDCGDADSLAADCAAAAAGGAATIELCRDMAQQGLTPHSADLRIARQHFPRAGLFPMIRPRAGDFFYSAAEIDTMLEQIALAAEHGADGVVFGALRGDKLDTTALARLFGAARARGLRTMFHRAFDALDDGAAALETLIGLGADRIMSSGMPWGSGGTALDGAATLARLIDQAGQRVEIVLGGGIGAHLLRRLLPQLPPGRVAVHAYSAVLTHRRVDAAKVRELGQAGAA</sequence>
<gene>
    <name evidence="3" type="ORF">DFR29_107317</name>
</gene>
<dbReference type="Proteomes" id="UP000295293">
    <property type="component" value="Unassembled WGS sequence"/>
</dbReference>
<evidence type="ECO:0000313" key="4">
    <source>
        <dbReference type="Proteomes" id="UP000295293"/>
    </source>
</evidence>
<evidence type="ECO:0000256" key="2">
    <source>
        <dbReference type="ARBA" id="ARBA00019014"/>
    </source>
</evidence>
<comment type="caution">
    <text evidence="3">The sequence shown here is derived from an EMBL/GenBank/DDBJ whole genome shotgun (WGS) entry which is preliminary data.</text>
</comment>
<name>A0A4R6YWU0_9GAMM</name>
<dbReference type="AlphaFoldDB" id="A0A4R6YWU0"/>
<reference evidence="3 4" key="1">
    <citation type="submission" date="2019-03" db="EMBL/GenBank/DDBJ databases">
        <title>Genomic Encyclopedia of Type Strains, Phase IV (KMG-IV): sequencing the most valuable type-strain genomes for metagenomic binning, comparative biology and taxonomic classification.</title>
        <authorList>
            <person name="Goeker M."/>
        </authorList>
    </citation>
    <scope>NUCLEOTIDE SEQUENCE [LARGE SCALE GENOMIC DNA]</scope>
    <source>
        <strain evidence="3 4">DSM 21667</strain>
    </source>
</reference>
<dbReference type="EMBL" id="SNZH01000007">
    <property type="protein sequence ID" value="TDR43303.1"/>
    <property type="molecule type" value="Genomic_DNA"/>
</dbReference>
<protein>
    <recommendedName>
        <fullName evidence="2">Copper homeostasis protein cutC homolog</fullName>
    </recommendedName>
</protein>
<comment type="similarity">
    <text evidence="1">Belongs to the CutC family.</text>
</comment>
<dbReference type="InterPro" id="IPR036822">
    <property type="entry name" value="CutC-like_dom_sf"/>
</dbReference>
<dbReference type="Pfam" id="PF03932">
    <property type="entry name" value="CutC"/>
    <property type="match status" value="1"/>
</dbReference>
<accession>A0A4R6YWU0</accession>
<proteinExistence type="inferred from homology"/>
<dbReference type="InterPro" id="IPR005627">
    <property type="entry name" value="CutC-like"/>
</dbReference>
<evidence type="ECO:0000313" key="3">
    <source>
        <dbReference type="EMBL" id="TDR43303.1"/>
    </source>
</evidence>
<dbReference type="GO" id="GO:0005507">
    <property type="term" value="F:copper ion binding"/>
    <property type="evidence" value="ECO:0007669"/>
    <property type="project" value="TreeGrafter"/>
</dbReference>
<dbReference type="SUPFAM" id="SSF110395">
    <property type="entry name" value="CutC-like"/>
    <property type="match status" value="1"/>
</dbReference>
<dbReference type="PANTHER" id="PTHR12598">
    <property type="entry name" value="COPPER HOMEOSTASIS PROTEIN CUTC"/>
    <property type="match status" value="1"/>
</dbReference>
<keyword evidence="4" id="KW-1185">Reference proteome</keyword>
<dbReference type="PANTHER" id="PTHR12598:SF0">
    <property type="entry name" value="COPPER HOMEOSTASIS PROTEIN CUTC HOMOLOG"/>
    <property type="match status" value="1"/>
</dbReference>
<organism evidence="3 4">
    <name type="scientific">Tahibacter aquaticus</name>
    <dbReference type="NCBI Taxonomy" id="520092"/>
    <lineage>
        <taxon>Bacteria</taxon>
        <taxon>Pseudomonadati</taxon>
        <taxon>Pseudomonadota</taxon>
        <taxon>Gammaproteobacteria</taxon>
        <taxon>Lysobacterales</taxon>
        <taxon>Rhodanobacteraceae</taxon>
        <taxon>Tahibacter</taxon>
    </lineage>
</organism>
<evidence type="ECO:0000256" key="1">
    <source>
        <dbReference type="ARBA" id="ARBA00007768"/>
    </source>
</evidence>